<dbReference type="EMBL" id="JABFTP020000042">
    <property type="protein sequence ID" value="KAL3272031.1"/>
    <property type="molecule type" value="Genomic_DNA"/>
</dbReference>
<name>A0ABD2N016_9CUCU</name>
<gene>
    <name evidence="1" type="ORF">HHI36_022495</name>
</gene>
<accession>A0ABD2N016</accession>
<organism evidence="1 2">
    <name type="scientific">Cryptolaemus montrouzieri</name>
    <dbReference type="NCBI Taxonomy" id="559131"/>
    <lineage>
        <taxon>Eukaryota</taxon>
        <taxon>Metazoa</taxon>
        <taxon>Ecdysozoa</taxon>
        <taxon>Arthropoda</taxon>
        <taxon>Hexapoda</taxon>
        <taxon>Insecta</taxon>
        <taxon>Pterygota</taxon>
        <taxon>Neoptera</taxon>
        <taxon>Endopterygota</taxon>
        <taxon>Coleoptera</taxon>
        <taxon>Polyphaga</taxon>
        <taxon>Cucujiformia</taxon>
        <taxon>Coccinelloidea</taxon>
        <taxon>Coccinellidae</taxon>
        <taxon>Scymninae</taxon>
        <taxon>Scymnini</taxon>
        <taxon>Cryptolaemus</taxon>
    </lineage>
</organism>
<proteinExistence type="predicted"/>
<evidence type="ECO:0000313" key="2">
    <source>
        <dbReference type="Proteomes" id="UP001516400"/>
    </source>
</evidence>
<dbReference type="Proteomes" id="UP001516400">
    <property type="component" value="Unassembled WGS sequence"/>
</dbReference>
<evidence type="ECO:0000313" key="1">
    <source>
        <dbReference type="EMBL" id="KAL3272031.1"/>
    </source>
</evidence>
<dbReference type="AlphaFoldDB" id="A0ABD2N016"/>
<reference evidence="1 2" key="1">
    <citation type="journal article" date="2021" name="BMC Biol.">
        <title>Horizontally acquired antibacterial genes associated with adaptive radiation of ladybird beetles.</title>
        <authorList>
            <person name="Li H.S."/>
            <person name="Tang X.F."/>
            <person name="Huang Y.H."/>
            <person name="Xu Z.Y."/>
            <person name="Chen M.L."/>
            <person name="Du X.Y."/>
            <person name="Qiu B.Y."/>
            <person name="Chen P.T."/>
            <person name="Zhang W."/>
            <person name="Slipinski A."/>
            <person name="Escalona H.E."/>
            <person name="Waterhouse R.M."/>
            <person name="Zwick A."/>
            <person name="Pang H."/>
        </authorList>
    </citation>
    <scope>NUCLEOTIDE SEQUENCE [LARGE SCALE GENOMIC DNA]</scope>
    <source>
        <strain evidence="1">SYSU2018</strain>
    </source>
</reference>
<sequence>MLRITYLSVDCFIWEWVLPFGDDDLEEDWEAEGVEEDSAGIGDIVPVVEALEEVDGLLERVTILKFSSMEVGRLFFGEVGLIDGKVLEFAEGIVILGILEEGAAGGFDPPALFLGFVIQKKVSDCVL</sequence>
<keyword evidence="2" id="KW-1185">Reference proteome</keyword>
<protein>
    <submittedName>
        <fullName evidence="1">Uncharacterized protein</fullName>
    </submittedName>
</protein>
<comment type="caution">
    <text evidence="1">The sequence shown here is derived from an EMBL/GenBank/DDBJ whole genome shotgun (WGS) entry which is preliminary data.</text>
</comment>